<dbReference type="EMBL" id="NXIF01000013">
    <property type="protein sequence ID" value="PKI81553.1"/>
    <property type="molecule type" value="Genomic_DNA"/>
</dbReference>
<dbReference type="Pfam" id="PF05538">
    <property type="entry name" value="Campylo_MOMP"/>
    <property type="match status" value="1"/>
</dbReference>
<feature type="signal peptide" evidence="1">
    <location>
        <begin position="1"/>
        <end position="22"/>
    </location>
</feature>
<accession>A0A2N1J4S5</accession>
<dbReference type="NCBIfam" id="NF033923">
    <property type="entry name" value="opr_proin_2"/>
    <property type="match status" value="1"/>
</dbReference>
<gene>
    <name evidence="2" type="ORF">CP960_03580</name>
</gene>
<dbReference type="Gene3D" id="2.40.160.10">
    <property type="entry name" value="Porin"/>
    <property type="match status" value="1"/>
</dbReference>
<keyword evidence="1" id="KW-0732">Signal</keyword>
<evidence type="ECO:0008006" key="4">
    <source>
        <dbReference type="Google" id="ProtNLM"/>
    </source>
</evidence>
<dbReference type="InterPro" id="IPR008439">
    <property type="entry name" value="Campylo_MOMP"/>
</dbReference>
<dbReference type="NCBIfam" id="NF033922">
    <property type="entry name" value="opr_porin_1"/>
    <property type="match status" value="1"/>
</dbReference>
<protein>
    <recommendedName>
        <fullName evidence="4">Porin domain-containing protein</fullName>
    </recommendedName>
</protein>
<reference evidence="2 3" key="1">
    <citation type="submission" date="2017-09" db="EMBL/GenBank/DDBJ databases">
        <title>Genomics of the genus Arcobacter.</title>
        <authorList>
            <person name="Perez-Cataluna A."/>
            <person name="Figueras M.J."/>
            <person name="Salas-Masso N."/>
        </authorList>
    </citation>
    <scope>NUCLEOTIDE SEQUENCE [LARGE SCALE GENOMIC DNA]</scope>
    <source>
        <strain evidence="2 3">DSM 18005</strain>
    </source>
</reference>
<sequence length="395" mass="44606">MKSIKLSLIASLALGTCTFASADSLQEALSNGKVSGEVAITYETRNVDEKVGDYYQDTAYSVGSFALKYETGVWNNLSLTTKFRAYKNLFEDNDSLDTWKGTGDASERFYENGDEKDIDAEEFFVKYQYENFTLKAGRQFIVSDWFAKTHDAVKLDAVFGDTAVEAIWSKKIGRVYARDYRPMENINESKGAYKLGITHKFNDNIKATVYDVYLPDNHYKLGGRLNLDYDKFSIRADYVQQKMDDDLNKDDTDFFHLKASTKILGVNAAIGYAKVGDDKDPFIGYGAAGESLSPFEEGDAFYYRNAETYYASLSKSFGDLNATLIYGIFNDYKVDIKGRDSNNEYDANETTLWLGYKVSDNIKANVGYTYFNTDDVNGWIGSDMNQLNATLVYSF</sequence>
<proteinExistence type="predicted"/>
<keyword evidence="3" id="KW-1185">Reference proteome</keyword>
<dbReference type="AlphaFoldDB" id="A0A2N1J4S5"/>
<dbReference type="InterPro" id="IPR023614">
    <property type="entry name" value="Porin_dom_sf"/>
</dbReference>
<organism evidence="2 3">
    <name type="scientific">Malaciobacter halophilus</name>
    <dbReference type="NCBI Taxonomy" id="197482"/>
    <lineage>
        <taxon>Bacteria</taxon>
        <taxon>Pseudomonadati</taxon>
        <taxon>Campylobacterota</taxon>
        <taxon>Epsilonproteobacteria</taxon>
        <taxon>Campylobacterales</taxon>
        <taxon>Arcobacteraceae</taxon>
        <taxon>Malaciobacter</taxon>
    </lineage>
</organism>
<name>A0A2N1J4S5_9BACT</name>
<evidence type="ECO:0000313" key="2">
    <source>
        <dbReference type="EMBL" id="PKI81553.1"/>
    </source>
</evidence>
<dbReference type="OrthoDB" id="5356750at2"/>
<evidence type="ECO:0000313" key="3">
    <source>
        <dbReference type="Proteomes" id="UP000233248"/>
    </source>
</evidence>
<comment type="caution">
    <text evidence="2">The sequence shown here is derived from an EMBL/GenBank/DDBJ whole genome shotgun (WGS) entry which is preliminary data.</text>
</comment>
<dbReference type="RefSeq" id="WP_101183860.1">
    <property type="nucleotide sequence ID" value="NZ_CP031218.1"/>
</dbReference>
<dbReference type="Proteomes" id="UP000233248">
    <property type="component" value="Unassembled WGS sequence"/>
</dbReference>
<feature type="chain" id="PRO_5014910105" description="Porin domain-containing protein" evidence="1">
    <location>
        <begin position="23"/>
        <end position="395"/>
    </location>
</feature>
<dbReference type="SUPFAM" id="SSF56935">
    <property type="entry name" value="Porins"/>
    <property type="match status" value="1"/>
</dbReference>
<dbReference type="KEGG" id="ahs:AHALO_1847"/>
<evidence type="ECO:0000256" key="1">
    <source>
        <dbReference type="SAM" id="SignalP"/>
    </source>
</evidence>